<reference evidence="2" key="1">
    <citation type="journal article" date="2020" name="Fungal Divers.">
        <title>Resolving the Mortierellaceae phylogeny through synthesis of multi-gene phylogenetics and phylogenomics.</title>
        <authorList>
            <person name="Vandepol N."/>
            <person name="Liber J."/>
            <person name="Desiro A."/>
            <person name="Na H."/>
            <person name="Kennedy M."/>
            <person name="Barry K."/>
            <person name="Grigoriev I.V."/>
            <person name="Miller A.N."/>
            <person name="O'Donnell K."/>
            <person name="Stajich J.E."/>
            <person name="Bonito G."/>
        </authorList>
    </citation>
    <scope>NUCLEOTIDE SEQUENCE</scope>
    <source>
        <strain evidence="2">BC1065</strain>
    </source>
</reference>
<dbReference type="PANTHER" id="PTHR43205:SF80">
    <property type="entry name" value="2-ALKENAL REDUCTASE (NADP(+)-DEPENDENT)-LIKE"/>
    <property type="match status" value="1"/>
</dbReference>
<dbReference type="OrthoDB" id="809632at2759"/>
<dbReference type="Proteomes" id="UP000807716">
    <property type="component" value="Unassembled WGS sequence"/>
</dbReference>
<organism evidence="2 3">
    <name type="scientific">Actinomortierella ambigua</name>
    <dbReference type="NCBI Taxonomy" id="1343610"/>
    <lineage>
        <taxon>Eukaryota</taxon>
        <taxon>Fungi</taxon>
        <taxon>Fungi incertae sedis</taxon>
        <taxon>Mucoromycota</taxon>
        <taxon>Mortierellomycotina</taxon>
        <taxon>Mortierellomycetes</taxon>
        <taxon>Mortierellales</taxon>
        <taxon>Mortierellaceae</taxon>
        <taxon>Actinomortierella</taxon>
    </lineage>
</organism>
<dbReference type="EMBL" id="JAAAJB010001013">
    <property type="protein sequence ID" value="KAG0249366.1"/>
    <property type="molecule type" value="Genomic_DNA"/>
</dbReference>
<dbReference type="Pfam" id="PF00107">
    <property type="entry name" value="ADH_zinc_N"/>
    <property type="match status" value="1"/>
</dbReference>
<dbReference type="InterPro" id="IPR013149">
    <property type="entry name" value="ADH-like_C"/>
</dbReference>
<dbReference type="InterPro" id="IPR045010">
    <property type="entry name" value="MDR_fam"/>
</dbReference>
<dbReference type="Gene3D" id="3.40.50.720">
    <property type="entry name" value="NAD(P)-binding Rossmann-like Domain"/>
    <property type="match status" value="1"/>
</dbReference>
<evidence type="ECO:0000259" key="1">
    <source>
        <dbReference type="SMART" id="SM00829"/>
    </source>
</evidence>
<dbReference type="PANTHER" id="PTHR43205">
    <property type="entry name" value="PROSTAGLANDIN REDUCTASE"/>
    <property type="match status" value="1"/>
</dbReference>
<gene>
    <name evidence="2" type="ORF">DFQ27_000174</name>
</gene>
<evidence type="ECO:0000313" key="3">
    <source>
        <dbReference type="Proteomes" id="UP000807716"/>
    </source>
</evidence>
<accession>A0A9P6TWC3</accession>
<comment type="caution">
    <text evidence="2">The sequence shown here is derived from an EMBL/GenBank/DDBJ whole genome shotgun (WGS) entry which is preliminary data.</text>
</comment>
<name>A0A9P6TWC3_9FUNG</name>
<dbReference type="AlphaFoldDB" id="A0A9P6TWC3"/>
<dbReference type="SUPFAM" id="SSF51735">
    <property type="entry name" value="NAD(P)-binding Rossmann-fold domains"/>
    <property type="match status" value="1"/>
</dbReference>
<dbReference type="InterPro" id="IPR036291">
    <property type="entry name" value="NAD(P)-bd_dom_sf"/>
</dbReference>
<proteinExistence type="predicted"/>
<dbReference type="SUPFAM" id="SSF50129">
    <property type="entry name" value="GroES-like"/>
    <property type="match status" value="1"/>
</dbReference>
<dbReference type="GO" id="GO:0016628">
    <property type="term" value="F:oxidoreductase activity, acting on the CH-CH group of donors, NAD or NADP as acceptor"/>
    <property type="evidence" value="ECO:0007669"/>
    <property type="project" value="InterPro"/>
</dbReference>
<keyword evidence="3" id="KW-1185">Reference proteome</keyword>
<dbReference type="InterPro" id="IPR020843">
    <property type="entry name" value="ER"/>
</dbReference>
<evidence type="ECO:0000313" key="2">
    <source>
        <dbReference type="EMBL" id="KAG0249366.1"/>
    </source>
</evidence>
<dbReference type="InterPro" id="IPR011032">
    <property type="entry name" value="GroES-like_sf"/>
</dbReference>
<feature type="domain" description="Enoyl reductase (ER)" evidence="1">
    <location>
        <begin position="25"/>
        <end position="382"/>
    </location>
</feature>
<dbReference type="SMART" id="SM00829">
    <property type="entry name" value="PKS_ER"/>
    <property type="match status" value="1"/>
</dbReference>
<protein>
    <recommendedName>
        <fullName evidence="1">Enoyl reductase (ER) domain-containing protein</fullName>
    </recommendedName>
</protein>
<dbReference type="CDD" id="cd05288">
    <property type="entry name" value="PGDH"/>
    <property type="match status" value="1"/>
</dbReference>
<dbReference type="Gene3D" id="3.90.180.10">
    <property type="entry name" value="Medium-chain alcohol dehydrogenases, catalytic domain"/>
    <property type="match status" value="1"/>
</dbReference>
<sequence>MSPTQFTNKQVLVSPMGDGVQPSEAHFRTVTITQDKPTLAPNQLFIKNLSFSMEPLIFYDFSTGANESKVRGFGMAQVLESTNANITPGSIVHITMPWEEYSVIQAEPGNPLGDVIVHSPSDRHLRWSNTPLTAYNGVLGIPGFTAWDALRVHGDLKPGEVIYVNSAAGTLGSLAGQLAKRKGLRVIGSAGSQAKLDYLQNELGFDEVFNYKAPGGVRRGLEQALASLSAKQAAAAAAATKTQGSHVVVGGGGSASAAAATSVGLDVYFDLVNEVPSLEAVMDLMNPHGRILSVGMIADQLNDKPTHGPKNYMQILNKQLQWCGYIVMERYMHYHEFVDELEPLISSREIKYVEHVVNGNVDDIPTYFVKAQQGAFLGKVSVSIAAPGV</sequence>